<comment type="caution">
    <text evidence="2">The sequence shown here is derived from an EMBL/GenBank/DDBJ whole genome shotgun (WGS) entry which is preliminary data.</text>
</comment>
<dbReference type="RefSeq" id="WP_387415146.1">
    <property type="nucleotide sequence ID" value="NZ_JBIASD010000020.1"/>
</dbReference>
<gene>
    <name evidence="2" type="ORF">ACFYXI_26890</name>
</gene>
<evidence type="ECO:0000313" key="2">
    <source>
        <dbReference type="EMBL" id="MFF3669221.1"/>
    </source>
</evidence>
<keyword evidence="3" id="KW-1185">Reference proteome</keyword>
<evidence type="ECO:0000256" key="1">
    <source>
        <dbReference type="SAM" id="MobiDB-lite"/>
    </source>
</evidence>
<proteinExistence type="predicted"/>
<reference evidence="2 3" key="1">
    <citation type="submission" date="2024-10" db="EMBL/GenBank/DDBJ databases">
        <title>The Natural Products Discovery Center: Release of the First 8490 Sequenced Strains for Exploring Actinobacteria Biosynthetic Diversity.</title>
        <authorList>
            <person name="Kalkreuter E."/>
            <person name="Kautsar S.A."/>
            <person name="Yang D."/>
            <person name="Bader C.D."/>
            <person name="Teijaro C.N."/>
            <person name="Fluegel L."/>
            <person name="Davis C.M."/>
            <person name="Simpson J.R."/>
            <person name="Lauterbach L."/>
            <person name="Steele A.D."/>
            <person name="Gui C."/>
            <person name="Meng S."/>
            <person name="Li G."/>
            <person name="Viehrig K."/>
            <person name="Ye F."/>
            <person name="Su P."/>
            <person name="Kiefer A.F."/>
            <person name="Nichols A."/>
            <person name="Cepeda A.J."/>
            <person name="Yan W."/>
            <person name="Fan B."/>
            <person name="Jiang Y."/>
            <person name="Adhikari A."/>
            <person name="Zheng C.-J."/>
            <person name="Schuster L."/>
            <person name="Cowan T.M."/>
            <person name="Smanski M.J."/>
            <person name="Chevrette M.G."/>
            <person name="De Carvalho L.P.S."/>
            <person name="Shen B."/>
        </authorList>
    </citation>
    <scope>NUCLEOTIDE SEQUENCE [LARGE SCALE GENOMIC DNA]</scope>
    <source>
        <strain evidence="2 3">NPDC002173</strain>
    </source>
</reference>
<feature type="region of interest" description="Disordered" evidence="1">
    <location>
        <begin position="1"/>
        <end position="60"/>
    </location>
</feature>
<feature type="compositionally biased region" description="Basic and acidic residues" evidence="1">
    <location>
        <begin position="13"/>
        <end position="26"/>
    </location>
</feature>
<sequence length="89" mass="9702">MPPTIFDAATDGHGGRREEARRDRGTRGRCSVDAGPSASPAVCFTGRRPHRREPGGVGEARCRPHRALALRVSNDDRLGQDRAERALEV</sequence>
<dbReference type="EMBL" id="JBIASD010000020">
    <property type="protein sequence ID" value="MFF3669221.1"/>
    <property type="molecule type" value="Genomic_DNA"/>
</dbReference>
<dbReference type="Proteomes" id="UP001602013">
    <property type="component" value="Unassembled WGS sequence"/>
</dbReference>
<protein>
    <submittedName>
        <fullName evidence="2">Uncharacterized protein</fullName>
    </submittedName>
</protein>
<accession>A0ABW6SW40</accession>
<evidence type="ECO:0000313" key="3">
    <source>
        <dbReference type="Proteomes" id="UP001602013"/>
    </source>
</evidence>
<name>A0ABW6SW40_9ACTN</name>
<organism evidence="2 3">
    <name type="scientific">Microtetraspora malaysiensis</name>
    <dbReference type="NCBI Taxonomy" id="161358"/>
    <lineage>
        <taxon>Bacteria</taxon>
        <taxon>Bacillati</taxon>
        <taxon>Actinomycetota</taxon>
        <taxon>Actinomycetes</taxon>
        <taxon>Streptosporangiales</taxon>
        <taxon>Streptosporangiaceae</taxon>
        <taxon>Microtetraspora</taxon>
    </lineage>
</organism>